<evidence type="ECO:0000313" key="1">
    <source>
        <dbReference type="EMBL" id="GBH22578.1"/>
    </source>
</evidence>
<protein>
    <recommendedName>
        <fullName evidence="2">VP3</fullName>
    </recommendedName>
</protein>
<evidence type="ECO:0008006" key="2">
    <source>
        <dbReference type="Google" id="ProtNLM"/>
    </source>
</evidence>
<dbReference type="AlphaFoldDB" id="A0A2V0RIL6"/>
<accession>A0A2V0RIL6</accession>
<dbReference type="InterPro" id="IPR029063">
    <property type="entry name" value="SAM-dependent_MTases_sf"/>
</dbReference>
<organism evidence="1">
    <name type="scientific">viral metagenome</name>
    <dbReference type="NCBI Taxonomy" id="1070528"/>
    <lineage>
        <taxon>unclassified sequences</taxon>
        <taxon>metagenomes</taxon>
        <taxon>organismal metagenomes</taxon>
    </lineage>
</organism>
<reference evidence="1" key="1">
    <citation type="submission" date="2017-04" db="EMBL/GenBank/DDBJ databases">
        <title>Unveiling RNA virosphere associated with marine microorganisms.</title>
        <authorList>
            <person name="Urayama S."/>
            <person name="Takaki Y."/>
            <person name="Nishi S."/>
            <person name="Yoshida Y."/>
            <person name="Deguchi S."/>
            <person name="Takai K."/>
            <person name="Nunoura T."/>
        </authorList>
    </citation>
    <scope>NUCLEOTIDE SEQUENCE</scope>
</reference>
<sequence length="686" mass="78374">MAQPYVTNGRFHLDLNPITVCLNSASFTTVRQMSPTIKQVYANWITLDDNDEWVQLGRAVLMTPGHLAFFGGLERLPVRMSTEDFLLTGRDVGRRLRQHLLVDGVTWVGAELESVDHLLNTGVSAKLTTSEPKPPLALMEAADVTNFRTELARLRPAIDIDPSLDAGQRKLRAIHDGLISRSWKMILLIGGSPGTWWRSRLAVIRRDTKLVVWDPRPFEGVPPDHPNLTTVDSLCDEATFLAFYNRLPRKIKRNMLISLDIRRDKEEVRRSGASWEDAVNADQILMCRIAQAACRERSWVLLKVRPIYDSDYTPIMDAPLLAQPWIHEKSHEARQLVRSETSIINIRTSDFIMQAFEYNVAREHQPLLDTLVQKRWAWAGIDLVSRRSYLKDRRAIGLYSISNRQNGIQDICKFIRGGGVMTMPFVSLLRSERDGGISVFAEPGQSEHYEDHTMDAVMQFEFEQAMIPVFNFLARVETATLNRQSLTTVIFEKMRQYQQTASNPSAWLVKGISAALRKIPPATLSYDLRLDAFNYPRPPWYNSNDLIGPGFRDPTRPGKRPVCDYTVNGEIRLVSGHLMYLMLGEASGIPVGMRKYFSEKLYNARTLEAGYERGDDTLWHTADEDWYATYIAEQLWKHVLEYSSVDPMGPIVVRFYAYSSRVRQLIIETLEQEPLYGDSSRLTRAT</sequence>
<dbReference type="EMBL" id="BDQC01000171">
    <property type="protein sequence ID" value="GBH22578.1"/>
    <property type="molecule type" value="Genomic_RNA"/>
</dbReference>
<comment type="caution">
    <text evidence="1">The sequence shown here is derived from an EMBL/GenBank/DDBJ whole genome shotgun (WGS) entry which is preliminary data.</text>
</comment>
<proteinExistence type="predicted"/>
<dbReference type="Gene3D" id="3.40.50.150">
    <property type="entry name" value="Vaccinia Virus protein VP39"/>
    <property type="match status" value="1"/>
</dbReference>
<name>A0A2V0RIL6_9ZZZZ</name>